<dbReference type="AlphaFoldDB" id="A0A699WZ40"/>
<evidence type="ECO:0000313" key="1">
    <source>
        <dbReference type="EMBL" id="GFD50121.1"/>
    </source>
</evidence>
<reference evidence="1" key="1">
    <citation type="journal article" date="2019" name="Sci. Rep.">
        <title>Draft genome of Tanacetum cinerariifolium, the natural source of mosquito coil.</title>
        <authorList>
            <person name="Yamashiro T."/>
            <person name="Shiraishi A."/>
            <person name="Satake H."/>
            <person name="Nakayama K."/>
        </authorList>
    </citation>
    <scope>NUCLEOTIDE SEQUENCE</scope>
</reference>
<feature type="non-terminal residue" evidence="1">
    <location>
        <position position="1"/>
    </location>
</feature>
<sequence length="33" mass="3654">SSGAMRVMTANNDALIRVFDAKNFTCVDKFSFP</sequence>
<comment type="caution">
    <text evidence="1">The sequence shown here is derived from an EMBL/GenBank/DDBJ whole genome shotgun (WGS) entry which is preliminary data.</text>
</comment>
<feature type="non-terminal residue" evidence="1">
    <location>
        <position position="33"/>
    </location>
</feature>
<gene>
    <name evidence="1" type="ORF">Tci_922090</name>
</gene>
<accession>A0A699WZ40</accession>
<organism evidence="1">
    <name type="scientific">Tanacetum cinerariifolium</name>
    <name type="common">Dalmatian daisy</name>
    <name type="synonym">Chrysanthemum cinerariifolium</name>
    <dbReference type="NCBI Taxonomy" id="118510"/>
    <lineage>
        <taxon>Eukaryota</taxon>
        <taxon>Viridiplantae</taxon>
        <taxon>Streptophyta</taxon>
        <taxon>Embryophyta</taxon>
        <taxon>Tracheophyta</taxon>
        <taxon>Spermatophyta</taxon>
        <taxon>Magnoliopsida</taxon>
        <taxon>eudicotyledons</taxon>
        <taxon>Gunneridae</taxon>
        <taxon>Pentapetalae</taxon>
        <taxon>asterids</taxon>
        <taxon>campanulids</taxon>
        <taxon>Asterales</taxon>
        <taxon>Asteraceae</taxon>
        <taxon>Asteroideae</taxon>
        <taxon>Anthemideae</taxon>
        <taxon>Anthemidinae</taxon>
        <taxon>Tanacetum</taxon>
    </lineage>
</organism>
<dbReference type="EMBL" id="BKCJ011752964">
    <property type="protein sequence ID" value="GFD50121.1"/>
    <property type="molecule type" value="Genomic_DNA"/>
</dbReference>
<proteinExistence type="predicted"/>
<protein>
    <submittedName>
        <fullName evidence="1">Uncharacterized protein</fullName>
    </submittedName>
</protein>
<name>A0A699WZ40_TANCI</name>